<dbReference type="PANTHER" id="PTHR11122:SF13">
    <property type="entry name" value="GLUCOSE-6-PHOSPHATE 1-EPIMERASE"/>
    <property type="match status" value="1"/>
</dbReference>
<dbReference type="Gene3D" id="2.70.98.10">
    <property type="match status" value="1"/>
</dbReference>
<keyword evidence="9" id="KW-0413">Isomerase</keyword>
<dbReference type="InterPro" id="IPR008183">
    <property type="entry name" value="Aldose_1/G6P_1-epimerase"/>
</dbReference>
<keyword evidence="7" id="KW-0677">Repeat</keyword>
<comment type="similarity">
    <text evidence="3">Belongs to the glucose-6-phosphate 1-epimerase family.</text>
</comment>
<dbReference type="Pfam" id="PF00153">
    <property type="entry name" value="Mito_carr"/>
    <property type="match status" value="3"/>
</dbReference>
<comment type="caution">
    <text evidence="13">The sequence shown here is derived from an EMBL/GenBank/DDBJ whole genome shotgun (WGS) entry which is preliminary data.</text>
</comment>
<evidence type="ECO:0000256" key="7">
    <source>
        <dbReference type="ARBA" id="ARBA00022737"/>
    </source>
</evidence>
<keyword evidence="12" id="KW-1133">Transmembrane helix</keyword>
<keyword evidence="14" id="KW-1185">Reference proteome</keyword>
<dbReference type="InterPro" id="IPR023395">
    <property type="entry name" value="MCP_dom_sf"/>
</dbReference>
<dbReference type="EC" id="5.1.3.15" evidence="4"/>
<dbReference type="Pfam" id="PF01263">
    <property type="entry name" value="Aldose_epim"/>
    <property type="match status" value="1"/>
</dbReference>
<name>A0A2P6VH92_9CHLO</name>
<dbReference type="Gene3D" id="1.50.40.10">
    <property type="entry name" value="Mitochondrial carrier domain"/>
    <property type="match status" value="2"/>
</dbReference>
<comment type="subcellular location">
    <subcellularLocation>
        <location evidence="2">Membrane</location>
        <topology evidence="2">Multi-pass membrane protein</topology>
    </subcellularLocation>
</comment>
<evidence type="ECO:0000256" key="4">
    <source>
        <dbReference type="ARBA" id="ARBA00012083"/>
    </source>
</evidence>
<keyword evidence="5" id="KW-0813">Transport</keyword>
<feature type="region of interest" description="Disordered" evidence="11">
    <location>
        <begin position="428"/>
        <end position="457"/>
    </location>
</feature>
<proteinExistence type="inferred from homology"/>
<evidence type="ECO:0000256" key="9">
    <source>
        <dbReference type="ARBA" id="ARBA00023235"/>
    </source>
</evidence>
<dbReference type="SUPFAM" id="SSF74650">
    <property type="entry name" value="Galactose mutarotase-like"/>
    <property type="match status" value="1"/>
</dbReference>
<gene>
    <name evidence="13" type="ORF">C2E20_3472</name>
</gene>
<evidence type="ECO:0000256" key="10">
    <source>
        <dbReference type="PROSITE-ProRule" id="PRU00282"/>
    </source>
</evidence>
<dbReference type="InterPro" id="IPR018108">
    <property type="entry name" value="MCP_transmembrane"/>
</dbReference>
<protein>
    <recommendedName>
        <fullName evidence="4">glucose-6-phosphate 1-epimerase</fullName>
        <ecNumber evidence="4">5.1.3.15</ecNumber>
    </recommendedName>
</protein>
<dbReference type="PANTHER" id="PTHR11122">
    <property type="entry name" value="APOSPORY-ASSOCIATED PROTEIN C-RELATED"/>
    <property type="match status" value="1"/>
</dbReference>
<dbReference type="SUPFAM" id="SSF103506">
    <property type="entry name" value="Mitochondrial carrier"/>
    <property type="match status" value="1"/>
</dbReference>
<dbReference type="PRINTS" id="PR00926">
    <property type="entry name" value="MITOCARRIER"/>
</dbReference>
<evidence type="ECO:0000256" key="3">
    <source>
        <dbReference type="ARBA" id="ARBA00005866"/>
    </source>
</evidence>
<feature type="transmembrane region" description="Helical" evidence="12">
    <location>
        <begin position="471"/>
        <end position="493"/>
    </location>
</feature>
<comment type="catalytic activity">
    <reaction evidence="1">
        <text>alpha-D-glucose 6-phosphate = beta-D-glucose 6-phosphate</text>
        <dbReference type="Rhea" id="RHEA:16249"/>
        <dbReference type="ChEBI" id="CHEBI:58225"/>
        <dbReference type="ChEBI" id="CHEBI:58247"/>
        <dbReference type="EC" id="5.1.3.15"/>
    </reaction>
</comment>
<keyword evidence="6 10" id="KW-0812">Transmembrane</keyword>
<dbReference type="STRING" id="554055.A0A2P6VH92"/>
<reference evidence="13 14" key="1">
    <citation type="journal article" date="2018" name="Plant J.">
        <title>Genome sequences of Chlorella sorokiniana UTEX 1602 and Micractinium conductrix SAG 241.80: implications to maltose excretion by a green alga.</title>
        <authorList>
            <person name="Arriola M.B."/>
            <person name="Velmurugan N."/>
            <person name="Zhang Y."/>
            <person name="Plunkett M.H."/>
            <person name="Hondzo H."/>
            <person name="Barney B.M."/>
        </authorList>
    </citation>
    <scope>NUCLEOTIDE SEQUENCE [LARGE SCALE GENOMIC DNA]</scope>
    <source>
        <strain evidence="13 14">SAG 241.80</strain>
    </source>
</reference>
<dbReference type="GO" id="GO:0047938">
    <property type="term" value="F:glucose-6-phosphate 1-epimerase activity"/>
    <property type="evidence" value="ECO:0007669"/>
    <property type="project" value="UniProtKB-EC"/>
</dbReference>
<dbReference type="InterPro" id="IPR002067">
    <property type="entry name" value="MCP"/>
</dbReference>
<evidence type="ECO:0000313" key="13">
    <source>
        <dbReference type="EMBL" id="PSC73455.1"/>
    </source>
</evidence>
<dbReference type="PROSITE" id="PS50920">
    <property type="entry name" value="SOLCAR"/>
    <property type="match status" value="3"/>
</dbReference>
<sequence>MAAPAPALPQEDARVAAAALSEAGDVIELHAADGSATARVHRLGATLISWATASGEAQQQTSIKQDSGEAEQQTLEAGTSGEAQQQAFQERLFVSPLASYQAPKAIRGGTPVCFPQFGQLGPLQAQHGFARNRVWEVAEAGEDSCTLTLAADEFTLALWPHDFRLEMRVSLLPAGALHQELRVQNLGGQPMLFTAALHTYFAVSDVSDASVVGLKGCTYHDNLSGARAVDRGEAVTFPGEVDRVYMGAPDTLKLSDAGRNSVLMIHKHGFADAVVWNPAEGKAAAMGDLGAANWRGFVCVEVAQARSGAVPLQPGGTWAASQTLDLAQGVVTAATGAGVTLVLRRALTGTTMGAAALGQPTGKESAVSAAAATSSTAVMAAPVVPPAPPPPPPQPDQKPAHDVVAGAMARAASQSTIHPLDTMKVRMQAGGGKAAASSSGGAKAPSGKAPSLPPRPVATPLERRLVEVRGLYKGVVGAATGAGIIIGTYFAFYSTTKRFLKERTDMSDASTAFTAGAVAALGSSVVKVPLAVCIRSVQAGIYRNVFHAAQSIVSAAGVRGLFTGFLPTVLEDVPDMAVKFAVYEMMRGVHARLRNGRPANVAEDLVMGGFAGAAAAAATTPLDVLKTVMMCSASSRPTIVTAAAGIMKEGKGLKPFFRGVGPRALSNGLNSAIFFCFFEAIRQVLIKKQQEQQLLQPAAAQQKQQAKQQAKQQRSFAARLKLQQQEQLVASRRPQGSPAACLSLALPAPGWLQQ</sequence>
<dbReference type="OrthoDB" id="415315at2759"/>
<feature type="compositionally biased region" description="Low complexity" evidence="11">
    <location>
        <begin position="434"/>
        <end position="450"/>
    </location>
</feature>
<dbReference type="GO" id="GO:0005737">
    <property type="term" value="C:cytoplasm"/>
    <property type="evidence" value="ECO:0007669"/>
    <property type="project" value="TreeGrafter"/>
</dbReference>
<dbReference type="GO" id="GO:0016020">
    <property type="term" value="C:membrane"/>
    <property type="evidence" value="ECO:0007669"/>
    <property type="project" value="UniProtKB-SubCell"/>
</dbReference>
<evidence type="ECO:0000313" key="14">
    <source>
        <dbReference type="Proteomes" id="UP000239649"/>
    </source>
</evidence>
<accession>A0A2P6VH92</accession>
<dbReference type="GO" id="GO:0055085">
    <property type="term" value="P:transmembrane transport"/>
    <property type="evidence" value="ECO:0007669"/>
    <property type="project" value="InterPro"/>
</dbReference>
<dbReference type="Proteomes" id="UP000239649">
    <property type="component" value="Unassembled WGS sequence"/>
</dbReference>
<dbReference type="CDD" id="cd09020">
    <property type="entry name" value="D-hex-6-P-epi_like"/>
    <property type="match status" value="1"/>
</dbReference>
<evidence type="ECO:0000256" key="12">
    <source>
        <dbReference type="SAM" id="Phobius"/>
    </source>
</evidence>
<evidence type="ECO:0000256" key="6">
    <source>
        <dbReference type="ARBA" id="ARBA00022692"/>
    </source>
</evidence>
<dbReference type="AlphaFoldDB" id="A0A2P6VH92"/>
<feature type="repeat" description="Solcar" evidence="10">
    <location>
        <begin position="397"/>
        <end position="499"/>
    </location>
</feature>
<dbReference type="FunFam" id="1.50.40.10:FF:000149">
    <property type="entry name" value="Mitochondrial Carrier (MC) Family"/>
    <property type="match status" value="1"/>
</dbReference>
<dbReference type="InterPro" id="IPR014718">
    <property type="entry name" value="GH-type_carb-bd"/>
</dbReference>
<feature type="region of interest" description="Disordered" evidence="11">
    <location>
        <begin position="58"/>
        <end position="82"/>
    </location>
</feature>
<keyword evidence="8 10" id="KW-0472">Membrane</keyword>
<feature type="repeat" description="Solcar" evidence="10">
    <location>
        <begin position="599"/>
        <end position="684"/>
    </location>
</feature>
<evidence type="ECO:0000256" key="2">
    <source>
        <dbReference type="ARBA" id="ARBA00004141"/>
    </source>
</evidence>
<organism evidence="13 14">
    <name type="scientific">Micractinium conductrix</name>
    <dbReference type="NCBI Taxonomy" id="554055"/>
    <lineage>
        <taxon>Eukaryota</taxon>
        <taxon>Viridiplantae</taxon>
        <taxon>Chlorophyta</taxon>
        <taxon>core chlorophytes</taxon>
        <taxon>Trebouxiophyceae</taxon>
        <taxon>Chlorellales</taxon>
        <taxon>Chlorellaceae</taxon>
        <taxon>Chlorella clade</taxon>
        <taxon>Micractinium</taxon>
    </lineage>
</organism>
<evidence type="ECO:0000256" key="8">
    <source>
        <dbReference type="ARBA" id="ARBA00023136"/>
    </source>
</evidence>
<dbReference type="InterPro" id="IPR011013">
    <property type="entry name" value="Gal_mutarotase_sf_dom"/>
</dbReference>
<dbReference type="GO" id="GO:0030246">
    <property type="term" value="F:carbohydrate binding"/>
    <property type="evidence" value="ECO:0007669"/>
    <property type="project" value="InterPro"/>
</dbReference>
<evidence type="ECO:0000256" key="11">
    <source>
        <dbReference type="SAM" id="MobiDB-lite"/>
    </source>
</evidence>
<dbReference type="GO" id="GO:0005975">
    <property type="term" value="P:carbohydrate metabolic process"/>
    <property type="evidence" value="ECO:0007669"/>
    <property type="project" value="InterPro"/>
</dbReference>
<dbReference type="EMBL" id="LHPF02000007">
    <property type="protein sequence ID" value="PSC73455.1"/>
    <property type="molecule type" value="Genomic_DNA"/>
</dbReference>
<feature type="repeat" description="Solcar" evidence="10">
    <location>
        <begin position="507"/>
        <end position="589"/>
    </location>
</feature>
<dbReference type="InterPro" id="IPR025532">
    <property type="entry name" value="G6P_1-epimerase"/>
</dbReference>
<evidence type="ECO:0000256" key="1">
    <source>
        <dbReference type="ARBA" id="ARBA00001096"/>
    </source>
</evidence>
<evidence type="ECO:0000256" key="5">
    <source>
        <dbReference type="ARBA" id="ARBA00022448"/>
    </source>
</evidence>